<protein>
    <recommendedName>
        <fullName evidence="3">UBC core domain-containing protein</fullName>
    </recommendedName>
</protein>
<sequence>MSRGEETYLKIYNHLLSVVEGSGPTLEYERRVNLERPSASMSSGSVTLSSTSKAPAEPQYQFWRPTCLRVFYKYLQRDITELGRPWEVLDEEYHKEVLPSDNVEQRSRKFRGGTFSFCYPGYESTIIILTISSTTENDKAEWTIRSPNSTYHPGRHDGHLRVGLDFPFRRPQVTWDSPILSPYVNPYGQVCFTNEDQWSPRRSTFYEYLHTLAAIVIFGPELNITSDPAAPMERVERLGSVCFMTRVDVYDTEEDWKMRATNLFSRVYNRMDDDDDLNLFDGGSDNSPLSIKISDADRQTSITAIEDVYNHLAPHNDQFHTIMAKHDKTNVRQAFEEVLTLRKLLETERVWVDALNDACGNVACHGWGRAESFRERQERMDAQEGTRAGAGQL</sequence>
<evidence type="ECO:0000313" key="2">
    <source>
        <dbReference type="Proteomes" id="UP001590950"/>
    </source>
</evidence>
<dbReference type="Gene3D" id="3.10.110.10">
    <property type="entry name" value="Ubiquitin Conjugating Enzyme"/>
    <property type="match status" value="1"/>
</dbReference>
<evidence type="ECO:0008006" key="3">
    <source>
        <dbReference type="Google" id="ProtNLM"/>
    </source>
</evidence>
<dbReference type="SUPFAM" id="SSF54495">
    <property type="entry name" value="UBC-like"/>
    <property type="match status" value="1"/>
</dbReference>
<comment type="caution">
    <text evidence="1">The sequence shown here is derived from an EMBL/GenBank/DDBJ whole genome shotgun (WGS) entry which is preliminary data.</text>
</comment>
<evidence type="ECO:0000313" key="1">
    <source>
        <dbReference type="EMBL" id="KAL2039711.1"/>
    </source>
</evidence>
<dbReference type="EMBL" id="JBEFKJ010000024">
    <property type="protein sequence ID" value="KAL2039711.1"/>
    <property type="molecule type" value="Genomic_DNA"/>
</dbReference>
<keyword evidence="2" id="KW-1185">Reference proteome</keyword>
<accession>A0ABR4A454</accession>
<proteinExistence type="predicted"/>
<dbReference type="CDD" id="cd00195">
    <property type="entry name" value="UBCc_UEV"/>
    <property type="match status" value="1"/>
</dbReference>
<gene>
    <name evidence="1" type="ORF">N7G274_007570</name>
</gene>
<dbReference type="Proteomes" id="UP001590950">
    <property type="component" value="Unassembled WGS sequence"/>
</dbReference>
<organism evidence="1 2">
    <name type="scientific">Stereocaulon virgatum</name>
    <dbReference type="NCBI Taxonomy" id="373712"/>
    <lineage>
        <taxon>Eukaryota</taxon>
        <taxon>Fungi</taxon>
        <taxon>Dikarya</taxon>
        <taxon>Ascomycota</taxon>
        <taxon>Pezizomycotina</taxon>
        <taxon>Lecanoromycetes</taxon>
        <taxon>OSLEUM clade</taxon>
        <taxon>Lecanoromycetidae</taxon>
        <taxon>Lecanorales</taxon>
        <taxon>Lecanorineae</taxon>
        <taxon>Stereocaulaceae</taxon>
        <taxon>Stereocaulon</taxon>
    </lineage>
</organism>
<name>A0ABR4A454_9LECA</name>
<reference evidence="1 2" key="1">
    <citation type="submission" date="2024-09" db="EMBL/GenBank/DDBJ databases">
        <title>Rethinking Asexuality: The Enigmatic Case of Functional Sexual Genes in Lepraria (Stereocaulaceae).</title>
        <authorList>
            <person name="Doellman M."/>
            <person name="Sun Y."/>
            <person name="Barcenas-Pena A."/>
            <person name="Lumbsch H.T."/>
            <person name="Grewe F."/>
        </authorList>
    </citation>
    <scope>NUCLEOTIDE SEQUENCE [LARGE SCALE GENOMIC DNA]</scope>
    <source>
        <strain evidence="1 2">Mercado 3170</strain>
    </source>
</reference>
<dbReference type="InterPro" id="IPR016135">
    <property type="entry name" value="UBQ-conjugating_enzyme/RWD"/>
</dbReference>